<keyword evidence="3" id="KW-0966">Cell projection</keyword>
<feature type="region of interest" description="Disordered" evidence="1">
    <location>
        <begin position="199"/>
        <end position="255"/>
    </location>
</feature>
<gene>
    <name evidence="3" type="ORF">JM93_04082</name>
</gene>
<keyword evidence="4" id="KW-1185">Reference proteome</keyword>
<proteinExistence type="predicted"/>
<feature type="region of interest" description="Disordered" evidence="1">
    <location>
        <begin position="84"/>
        <end position="135"/>
    </location>
</feature>
<evidence type="ECO:0000313" key="4">
    <source>
        <dbReference type="Proteomes" id="UP000320593"/>
    </source>
</evidence>
<keyword evidence="3" id="KW-0969">Cilium</keyword>
<dbReference type="OrthoDB" id="7941698at2"/>
<evidence type="ECO:0000259" key="2">
    <source>
        <dbReference type="Pfam" id="PF02120"/>
    </source>
</evidence>
<feature type="compositionally biased region" description="Polar residues" evidence="1">
    <location>
        <begin position="225"/>
        <end position="239"/>
    </location>
</feature>
<protein>
    <submittedName>
        <fullName evidence="3">Flagellar hook-length control protein FliK</fullName>
    </submittedName>
</protein>
<organism evidence="3 4">
    <name type="scientific">Roseibium hamelinense</name>
    <dbReference type="NCBI Taxonomy" id="150831"/>
    <lineage>
        <taxon>Bacteria</taxon>
        <taxon>Pseudomonadati</taxon>
        <taxon>Pseudomonadota</taxon>
        <taxon>Alphaproteobacteria</taxon>
        <taxon>Hyphomicrobiales</taxon>
        <taxon>Stappiaceae</taxon>
        <taxon>Roseibium</taxon>
    </lineage>
</organism>
<feature type="region of interest" description="Disordered" evidence="1">
    <location>
        <begin position="268"/>
        <end position="294"/>
    </location>
</feature>
<dbReference type="Proteomes" id="UP000320593">
    <property type="component" value="Unassembled WGS sequence"/>
</dbReference>
<dbReference type="RefSeq" id="WP_145347112.1">
    <property type="nucleotide sequence ID" value="NZ_SMLY01000079.1"/>
</dbReference>
<feature type="compositionally biased region" description="Low complexity" evidence="1">
    <location>
        <begin position="675"/>
        <end position="691"/>
    </location>
</feature>
<feature type="region of interest" description="Disordered" evidence="1">
    <location>
        <begin position="320"/>
        <end position="414"/>
    </location>
</feature>
<feature type="compositionally biased region" description="Low complexity" evidence="1">
    <location>
        <begin position="89"/>
        <end position="121"/>
    </location>
</feature>
<feature type="compositionally biased region" description="Low complexity" evidence="1">
    <location>
        <begin position="274"/>
        <end position="294"/>
    </location>
</feature>
<reference evidence="3 4" key="1">
    <citation type="submission" date="2019-07" db="EMBL/GenBank/DDBJ databases">
        <title>Genomic Encyclopedia of Archaeal and Bacterial Type Strains, Phase II (KMG-II): from individual species to whole genera.</title>
        <authorList>
            <person name="Goeker M."/>
        </authorList>
    </citation>
    <scope>NUCLEOTIDE SEQUENCE [LARGE SCALE GENOMIC DNA]</scope>
    <source>
        <strain evidence="3 4">ATCC BAA-252</strain>
    </source>
</reference>
<dbReference type="Pfam" id="PF02120">
    <property type="entry name" value="Flg_hook"/>
    <property type="match status" value="1"/>
</dbReference>
<dbReference type="AlphaFoldDB" id="A0A562SGX3"/>
<feature type="compositionally biased region" description="Polar residues" evidence="1">
    <location>
        <begin position="320"/>
        <end position="333"/>
    </location>
</feature>
<feature type="region of interest" description="Disordered" evidence="1">
    <location>
        <begin position="660"/>
        <end position="691"/>
    </location>
</feature>
<name>A0A562SGX3_9HYPH</name>
<feature type="compositionally biased region" description="Polar residues" evidence="1">
    <location>
        <begin position="199"/>
        <end position="208"/>
    </location>
</feature>
<dbReference type="InterPro" id="IPR021136">
    <property type="entry name" value="Flagellar_hook_control-like_C"/>
</dbReference>
<accession>A0A562SGX3</accession>
<dbReference type="EMBL" id="VLLF01000012">
    <property type="protein sequence ID" value="TWI79970.1"/>
    <property type="molecule type" value="Genomic_DNA"/>
</dbReference>
<evidence type="ECO:0000313" key="3">
    <source>
        <dbReference type="EMBL" id="TWI79970.1"/>
    </source>
</evidence>
<dbReference type="Gene3D" id="3.30.750.140">
    <property type="match status" value="1"/>
</dbReference>
<dbReference type="InterPro" id="IPR038610">
    <property type="entry name" value="FliK-like_C_sf"/>
</dbReference>
<evidence type="ECO:0000256" key="1">
    <source>
        <dbReference type="SAM" id="MobiDB-lite"/>
    </source>
</evidence>
<feature type="domain" description="Flagellar hook-length control protein-like C-terminal" evidence="2">
    <location>
        <begin position="765"/>
        <end position="841"/>
    </location>
</feature>
<feature type="compositionally biased region" description="Low complexity" evidence="1">
    <location>
        <begin position="210"/>
        <end position="224"/>
    </location>
</feature>
<comment type="caution">
    <text evidence="3">The sequence shown here is derived from an EMBL/GenBank/DDBJ whole genome shotgun (WGS) entry which is preliminary data.</text>
</comment>
<feature type="region of interest" description="Disordered" evidence="1">
    <location>
        <begin position="164"/>
        <end position="187"/>
    </location>
</feature>
<keyword evidence="3" id="KW-0282">Flagellum</keyword>
<sequence length="856" mass="84339">MVGAVQGIPATLPAESAVRSAGLEPGTQVQARVESAGPDNTLRLSVGKSSIEVRASAPLPPGTEVTIKVDGDAARPQIQIIPQKPGVQPQPAAQPAIQPAQPGSQPPAAQTPQTTPQASPATPAPPAPPAAAARPSLAAVLNTQSQSVPQNVVAGPAAGGAGAIGSAPSPTVQVPPTGLPTGQPATSAPVTAQLLNVQSASNPSQGAPLQTGQPQAVQPQAGQTPSSQLPTGQGQSGPAVSQGAGSAPPTAPVQIGSGATLAQVPQSGANLQVSQGPAPQLPGSQSPASPAAIPQNAAPNLAAAQISGVLSSGTPTTSLQGIISQNSGPQQVVRSAAPAPQGAPSVQVGVGTAPLPSAASGQAIQPGGQTAGQGVISQTGPGPVPAGQAPSLSVGGAQTVPGSAPPPGAGQVISNASLQPGQAVRPQPPLVLSGSAAVPQAVAQQGGAGIAGGLAGGGTATGTQWSAQLPASGAAPAGSAGTPLPQISANVTVQPQSVQPLTVQSPQPLQAGYPIKGTPVSLTAPAGQASAAGSGPQPVSAALASAAKTVLPKLQEQQSSLAGLFAQITAMKSAQAASGSKLPDTVDKVMQQILGLRLNSAGGQVTAQSVHNAVKASGIFREGALFSGAKAPLPQQGQPADLKSLLITLRGILQDLGAGSKAAKPFTQPPVPSLAGAPRGQRPAAAASVAGADDADAMNRLLQETDNALSRIRLTQMVSRGLGGDDPQAAQGKPMDVVLELPMTVGQETAIVQMQIGRDREGNQTGEDDDSSWRLRFALDLTATGPLEAAVSLRGGGTFVSVWVERRDTLDMLRAGHETLEATFADAGLNLQELRFLHGLPKRPETPSGAYLDRRS</sequence>